<accession>A0A438H7D5</accession>
<reference evidence="2 3" key="1">
    <citation type="journal article" date="2018" name="PLoS Genet.">
        <title>Population sequencing reveals clonal diversity and ancestral inbreeding in the grapevine cultivar Chardonnay.</title>
        <authorList>
            <person name="Roach M.J."/>
            <person name="Johnson D.L."/>
            <person name="Bohlmann J."/>
            <person name="van Vuuren H.J."/>
            <person name="Jones S.J."/>
            <person name="Pretorius I.S."/>
            <person name="Schmidt S.A."/>
            <person name="Borneman A.R."/>
        </authorList>
    </citation>
    <scope>NUCLEOTIDE SEQUENCE [LARGE SCALE GENOMIC DNA]</scope>
    <source>
        <strain evidence="3">cv. Chardonnay</strain>
        <tissue evidence="2">Leaf</tissue>
    </source>
</reference>
<protein>
    <submittedName>
        <fullName evidence="2">Uncharacterized protein</fullName>
    </submittedName>
</protein>
<evidence type="ECO:0000313" key="2">
    <source>
        <dbReference type="EMBL" id="RVW80221.1"/>
    </source>
</evidence>
<evidence type="ECO:0000313" key="3">
    <source>
        <dbReference type="Proteomes" id="UP000288805"/>
    </source>
</evidence>
<sequence length="36" mass="3701">MGSSGRSEAARAPQFYGPPAPPVGSQSHLHDKPLAV</sequence>
<proteinExistence type="predicted"/>
<dbReference type="Proteomes" id="UP000288805">
    <property type="component" value="Unassembled WGS sequence"/>
</dbReference>
<dbReference type="EMBL" id="QGNW01000268">
    <property type="protein sequence ID" value="RVW80221.1"/>
    <property type="molecule type" value="Genomic_DNA"/>
</dbReference>
<evidence type="ECO:0000256" key="1">
    <source>
        <dbReference type="SAM" id="MobiDB-lite"/>
    </source>
</evidence>
<gene>
    <name evidence="2" type="ORF">CK203_044787</name>
</gene>
<organism evidence="2 3">
    <name type="scientific">Vitis vinifera</name>
    <name type="common">Grape</name>
    <dbReference type="NCBI Taxonomy" id="29760"/>
    <lineage>
        <taxon>Eukaryota</taxon>
        <taxon>Viridiplantae</taxon>
        <taxon>Streptophyta</taxon>
        <taxon>Embryophyta</taxon>
        <taxon>Tracheophyta</taxon>
        <taxon>Spermatophyta</taxon>
        <taxon>Magnoliopsida</taxon>
        <taxon>eudicotyledons</taxon>
        <taxon>Gunneridae</taxon>
        <taxon>Pentapetalae</taxon>
        <taxon>rosids</taxon>
        <taxon>Vitales</taxon>
        <taxon>Vitaceae</taxon>
        <taxon>Viteae</taxon>
        <taxon>Vitis</taxon>
    </lineage>
</organism>
<feature type="region of interest" description="Disordered" evidence="1">
    <location>
        <begin position="1"/>
        <end position="36"/>
    </location>
</feature>
<name>A0A438H7D5_VITVI</name>
<dbReference type="AlphaFoldDB" id="A0A438H7D5"/>
<comment type="caution">
    <text evidence="2">The sequence shown here is derived from an EMBL/GenBank/DDBJ whole genome shotgun (WGS) entry which is preliminary data.</text>
</comment>